<evidence type="ECO:0000256" key="7">
    <source>
        <dbReference type="ARBA" id="ARBA00023136"/>
    </source>
</evidence>
<keyword evidence="5 8" id="KW-0812">Transmembrane</keyword>
<evidence type="ECO:0000256" key="5">
    <source>
        <dbReference type="ARBA" id="ARBA00022692"/>
    </source>
</evidence>
<dbReference type="PANTHER" id="PTHR43271">
    <property type="entry name" value="BLL2771 PROTEIN"/>
    <property type="match status" value="1"/>
</dbReference>
<evidence type="ECO:0000256" key="6">
    <source>
        <dbReference type="ARBA" id="ARBA00022989"/>
    </source>
</evidence>
<feature type="transmembrane region" description="Helical" evidence="8">
    <location>
        <begin position="283"/>
        <end position="305"/>
    </location>
</feature>
<feature type="transmembrane region" description="Helical" evidence="8">
    <location>
        <begin position="343"/>
        <end position="365"/>
    </location>
</feature>
<protein>
    <submittedName>
        <fullName evidence="10">MFS transporter</fullName>
    </submittedName>
</protein>
<dbReference type="EMBL" id="JBHUMF010000015">
    <property type="protein sequence ID" value="MFD2680468.1"/>
    <property type="molecule type" value="Genomic_DNA"/>
</dbReference>
<feature type="transmembrane region" description="Helical" evidence="8">
    <location>
        <begin position="12"/>
        <end position="30"/>
    </location>
</feature>
<accession>A0ABW5RP48</accession>
<dbReference type="Proteomes" id="UP001597506">
    <property type="component" value="Unassembled WGS sequence"/>
</dbReference>
<evidence type="ECO:0000313" key="11">
    <source>
        <dbReference type="Proteomes" id="UP001597506"/>
    </source>
</evidence>
<feature type="transmembrane region" description="Helical" evidence="8">
    <location>
        <begin position="371"/>
        <end position="390"/>
    </location>
</feature>
<dbReference type="Pfam" id="PF07690">
    <property type="entry name" value="MFS_1"/>
    <property type="match status" value="1"/>
</dbReference>
<keyword evidence="6 8" id="KW-1133">Transmembrane helix</keyword>
<comment type="subcellular location">
    <subcellularLocation>
        <location evidence="1">Cell membrane</location>
        <topology evidence="1">Multi-pass membrane protein</topology>
    </subcellularLocation>
</comment>
<evidence type="ECO:0000256" key="4">
    <source>
        <dbReference type="ARBA" id="ARBA00022475"/>
    </source>
</evidence>
<feature type="transmembrane region" description="Helical" evidence="8">
    <location>
        <begin position="169"/>
        <end position="188"/>
    </location>
</feature>
<feature type="transmembrane region" description="Helical" evidence="8">
    <location>
        <begin position="50"/>
        <end position="68"/>
    </location>
</feature>
<keyword evidence="3" id="KW-0813">Transport</keyword>
<keyword evidence="4" id="KW-1003">Cell membrane</keyword>
<feature type="transmembrane region" description="Helical" evidence="8">
    <location>
        <begin position="137"/>
        <end position="157"/>
    </location>
</feature>
<feature type="transmembrane region" description="Helical" evidence="8">
    <location>
        <begin position="103"/>
        <end position="125"/>
    </location>
</feature>
<feature type="transmembrane region" description="Helical" evidence="8">
    <location>
        <begin position="252"/>
        <end position="271"/>
    </location>
</feature>
<evidence type="ECO:0000313" key="10">
    <source>
        <dbReference type="EMBL" id="MFD2680468.1"/>
    </source>
</evidence>
<evidence type="ECO:0000256" key="8">
    <source>
        <dbReference type="SAM" id="Phobius"/>
    </source>
</evidence>
<comment type="caution">
    <text evidence="10">The sequence shown here is derived from an EMBL/GenBank/DDBJ whole genome shotgun (WGS) entry which is preliminary data.</text>
</comment>
<dbReference type="SUPFAM" id="SSF103473">
    <property type="entry name" value="MFS general substrate transporter"/>
    <property type="match status" value="1"/>
</dbReference>
<evidence type="ECO:0000256" key="1">
    <source>
        <dbReference type="ARBA" id="ARBA00004651"/>
    </source>
</evidence>
<reference evidence="11" key="1">
    <citation type="journal article" date="2019" name="Int. J. Syst. Evol. Microbiol.">
        <title>The Global Catalogue of Microorganisms (GCM) 10K type strain sequencing project: providing services to taxonomists for standard genome sequencing and annotation.</title>
        <authorList>
            <consortium name="The Broad Institute Genomics Platform"/>
            <consortium name="The Broad Institute Genome Sequencing Center for Infectious Disease"/>
            <person name="Wu L."/>
            <person name="Ma J."/>
        </authorList>
    </citation>
    <scope>NUCLEOTIDE SEQUENCE [LARGE SCALE GENOMIC DNA]</scope>
    <source>
        <strain evidence="11">KCTC 3913</strain>
    </source>
</reference>
<dbReference type="InterPro" id="IPR011701">
    <property type="entry name" value="MFS"/>
</dbReference>
<dbReference type="RefSeq" id="WP_377933892.1">
    <property type="nucleotide sequence ID" value="NZ_JBHUMF010000015.1"/>
</dbReference>
<comment type="similarity">
    <text evidence="2">Belongs to the major facilitator superfamily.</text>
</comment>
<evidence type="ECO:0000256" key="3">
    <source>
        <dbReference type="ARBA" id="ARBA00022448"/>
    </source>
</evidence>
<sequence length="403" mass="43705">MDFIAPNGKQFKQTLIALFLGSFVTFADLYSTQPVIPVIADQFQVSPATASLSLSVATGALAIFLFFISFLSNSLDRKRIMLFALFFSSLLSIAVTFCDNLVILIIIRAFQGAMLAGFPSIAMAYINEEFHPKSIGYVIGIYVSGSSLGGLSGRVIVGALSDYFTWNTAIGYLGILSLIISILFWVMLPKSKHFTKSTLRIKGTLSPVVRSLQNPSLFLLYSNGFLLMGAFVTIYNYVAIPLMKPPYNLSQTLVGFLFIIYLTGTFSSAWMGRLADKNRRSSVILSGILLMIAGALFTLFTPLVIKVLGLALFTFGFFGAHSVTSGWVGILADKSEKAQASSLYLLFYYAGSSVVGSLGGVFLGLYGWKGVISVVAVLLIVAITSTIKVNKLITNILDQRKVS</sequence>
<proteinExistence type="inferred from homology"/>
<dbReference type="InterPro" id="IPR036259">
    <property type="entry name" value="MFS_trans_sf"/>
</dbReference>
<evidence type="ECO:0000256" key="2">
    <source>
        <dbReference type="ARBA" id="ARBA00008335"/>
    </source>
</evidence>
<feature type="transmembrane region" description="Helical" evidence="8">
    <location>
        <begin position="218"/>
        <end position="240"/>
    </location>
</feature>
<dbReference type="CDD" id="cd17324">
    <property type="entry name" value="MFS_NepI_like"/>
    <property type="match status" value="1"/>
</dbReference>
<organism evidence="10 11">
    <name type="scientific">Bacillus seohaeanensis</name>
    <dbReference type="NCBI Taxonomy" id="284580"/>
    <lineage>
        <taxon>Bacteria</taxon>
        <taxon>Bacillati</taxon>
        <taxon>Bacillota</taxon>
        <taxon>Bacilli</taxon>
        <taxon>Bacillales</taxon>
        <taxon>Bacillaceae</taxon>
        <taxon>Bacillus</taxon>
    </lineage>
</organism>
<evidence type="ECO:0000259" key="9">
    <source>
        <dbReference type="PROSITE" id="PS50850"/>
    </source>
</evidence>
<dbReference type="PANTHER" id="PTHR43271:SF1">
    <property type="entry name" value="INNER MEMBRANE TRANSPORT PROTEIN YNFM"/>
    <property type="match status" value="1"/>
</dbReference>
<name>A0ABW5RP48_9BACI</name>
<dbReference type="Gene3D" id="1.20.1250.20">
    <property type="entry name" value="MFS general substrate transporter like domains"/>
    <property type="match status" value="1"/>
</dbReference>
<dbReference type="PROSITE" id="PS50850">
    <property type="entry name" value="MFS"/>
    <property type="match status" value="1"/>
</dbReference>
<feature type="domain" description="Major facilitator superfamily (MFS) profile" evidence="9">
    <location>
        <begin position="14"/>
        <end position="388"/>
    </location>
</feature>
<feature type="transmembrane region" description="Helical" evidence="8">
    <location>
        <begin position="311"/>
        <end position="331"/>
    </location>
</feature>
<feature type="transmembrane region" description="Helical" evidence="8">
    <location>
        <begin position="80"/>
        <end position="97"/>
    </location>
</feature>
<keyword evidence="7 8" id="KW-0472">Membrane</keyword>
<keyword evidence="11" id="KW-1185">Reference proteome</keyword>
<gene>
    <name evidence="10" type="ORF">ACFSUL_06835</name>
</gene>
<dbReference type="InterPro" id="IPR020846">
    <property type="entry name" value="MFS_dom"/>
</dbReference>